<dbReference type="InterPro" id="IPR050566">
    <property type="entry name" value="Deoxyribonucleoside_kinase"/>
</dbReference>
<keyword evidence="5" id="KW-0418">Kinase</keyword>
<dbReference type="GO" id="GO:0019136">
    <property type="term" value="F:deoxynucleoside kinase activity"/>
    <property type="evidence" value="ECO:0007669"/>
    <property type="project" value="InterPro"/>
</dbReference>
<feature type="binding site" evidence="3">
    <location>
        <begin position="181"/>
        <end position="185"/>
    </location>
    <ligand>
        <name>ATP</name>
        <dbReference type="ChEBI" id="CHEBI:30616"/>
    </ligand>
</feature>
<evidence type="ECO:0000256" key="3">
    <source>
        <dbReference type="PIRSR" id="PIRSR000705-3"/>
    </source>
</evidence>
<sequence>MWRFLSRILKTPSKEAATATELPRQAEESSEVLHTPRLTVCIEGNIGSGKTTLLEYFSQYPDVEVVREDVDSWCNVDGHNLLQMAYQEPARWAHLLQTYVQLTLAKNHARGVSEGSKVKLMERSIHSARYVFLENQYRSGHLSHAEYLVACEWYRQLASITDSQADLVVYLQTDPKTCHERVVGRGRPEEAGLPLRLLQDLHKRHEEWLLEGRFPAYGPMIVLNASADLPAMLREYRALGANLGAAGKG</sequence>
<dbReference type="InterPro" id="IPR027417">
    <property type="entry name" value="P-loop_NTPase"/>
</dbReference>
<organism evidence="5 6">
    <name type="scientific">Chionoecetes opilio</name>
    <name type="common">Atlantic snow crab</name>
    <name type="synonym">Cancer opilio</name>
    <dbReference type="NCBI Taxonomy" id="41210"/>
    <lineage>
        <taxon>Eukaryota</taxon>
        <taxon>Metazoa</taxon>
        <taxon>Ecdysozoa</taxon>
        <taxon>Arthropoda</taxon>
        <taxon>Crustacea</taxon>
        <taxon>Multicrustacea</taxon>
        <taxon>Malacostraca</taxon>
        <taxon>Eumalacostraca</taxon>
        <taxon>Eucarida</taxon>
        <taxon>Decapoda</taxon>
        <taxon>Pleocyemata</taxon>
        <taxon>Brachyura</taxon>
        <taxon>Eubrachyura</taxon>
        <taxon>Majoidea</taxon>
        <taxon>Majidae</taxon>
        <taxon>Chionoecetes</taxon>
    </lineage>
</organism>
<feature type="active site" description="Proton acceptor" evidence="2">
    <location>
        <position position="122"/>
    </location>
</feature>
<feature type="binding site" evidence="3">
    <location>
        <begin position="44"/>
        <end position="52"/>
    </location>
    <ligand>
        <name>ATP</name>
        <dbReference type="ChEBI" id="CHEBI:30616"/>
    </ligand>
</feature>
<comment type="similarity">
    <text evidence="1">Belongs to the DCK/DGK family.</text>
</comment>
<keyword evidence="3" id="KW-0067">ATP-binding</keyword>
<dbReference type="PANTHER" id="PTHR10513:SF24">
    <property type="entry name" value="THYMIDINE KINASE 2, MITOCHONDRIAL"/>
    <property type="match status" value="1"/>
</dbReference>
<evidence type="ECO:0000313" key="5">
    <source>
        <dbReference type="EMBL" id="KAG0725704.1"/>
    </source>
</evidence>
<evidence type="ECO:0000256" key="1">
    <source>
        <dbReference type="ARBA" id="ARBA00007420"/>
    </source>
</evidence>
<accession>A0A8J5CYF1</accession>
<dbReference type="Gene3D" id="3.40.50.300">
    <property type="entry name" value="P-loop containing nucleotide triphosphate hydrolases"/>
    <property type="match status" value="1"/>
</dbReference>
<gene>
    <name evidence="5" type="primary">TK2</name>
    <name evidence="5" type="ORF">GWK47_004592</name>
</gene>
<dbReference type="InterPro" id="IPR031314">
    <property type="entry name" value="DNK_dom"/>
</dbReference>
<dbReference type="EMBL" id="JACEEZ010005348">
    <property type="protein sequence ID" value="KAG0725704.1"/>
    <property type="molecule type" value="Genomic_DNA"/>
</dbReference>
<dbReference type="PANTHER" id="PTHR10513">
    <property type="entry name" value="DEOXYNUCLEOSIDE KINASE"/>
    <property type="match status" value="1"/>
</dbReference>
<dbReference type="Pfam" id="PF01712">
    <property type="entry name" value="dNK"/>
    <property type="match status" value="1"/>
</dbReference>
<keyword evidence="6" id="KW-1185">Reference proteome</keyword>
<reference evidence="5" key="1">
    <citation type="submission" date="2020-07" db="EMBL/GenBank/DDBJ databases">
        <title>The High-quality genome of the commercially important snow crab, Chionoecetes opilio.</title>
        <authorList>
            <person name="Jeong J.-H."/>
            <person name="Ryu S."/>
        </authorList>
    </citation>
    <scope>NUCLEOTIDE SEQUENCE</scope>
    <source>
        <strain evidence="5">MADBK_172401_WGS</strain>
        <tissue evidence="5">Digestive gland</tissue>
    </source>
</reference>
<feature type="domain" description="Deoxynucleoside kinase" evidence="4">
    <location>
        <begin position="40"/>
        <end position="229"/>
    </location>
</feature>
<protein>
    <submittedName>
        <fullName evidence="5">Thymidine kinase 2, mitochondrial</fullName>
    </submittedName>
</protein>
<dbReference type="PIRSF" id="PIRSF000705">
    <property type="entry name" value="DNK"/>
    <property type="match status" value="1"/>
</dbReference>
<name>A0A8J5CYF1_CHIOP</name>
<proteinExistence type="inferred from homology"/>
<dbReference type="OrthoDB" id="567086at2759"/>
<evidence type="ECO:0000313" key="6">
    <source>
        <dbReference type="Proteomes" id="UP000770661"/>
    </source>
</evidence>
<comment type="caution">
    <text evidence="5">The sequence shown here is derived from an EMBL/GenBank/DDBJ whole genome shotgun (WGS) entry which is preliminary data.</text>
</comment>
<dbReference type="AlphaFoldDB" id="A0A8J5CYF1"/>
<dbReference type="SUPFAM" id="SSF52540">
    <property type="entry name" value="P-loop containing nucleoside triphosphate hydrolases"/>
    <property type="match status" value="1"/>
</dbReference>
<dbReference type="InterPro" id="IPR002624">
    <property type="entry name" value="DCK/DGK"/>
</dbReference>
<dbReference type="GO" id="GO:0005739">
    <property type="term" value="C:mitochondrion"/>
    <property type="evidence" value="ECO:0007669"/>
    <property type="project" value="TreeGrafter"/>
</dbReference>
<keyword evidence="3" id="KW-0547">Nucleotide-binding</keyword>
<dbReference type="Proteomes" id="UP000770661">
    <property type="component" value="Unassembled WGS sequence"/>
</dbReference>
<dbReference type="CDD" id="cd01673">
    <property type="entry name" value="dNK"/>
    <property type="match status" value="1"/>
</dbReference>
<keyword evidence="5" id="KW-0808">Transferase</keyword>
<dbReference type="GO" id="GO:0005524">
    <property type="term" value="F:ATP binding"/>
    <property type="evidence" value="ECO:0007669"/>
    <property type="project" value="UniProtKB-KW"/>
</dbReference>
<evidence type="ECO:0000256" key="2">
    <source>
        <dbReference type="PIRSR" id="PIRSR000705-1"/>
    </source>
</evidence>
<evidence type="ECO:0000259" key="4">
    <source>
        <dbReference type="Pfam" id="PF01712"/>
    </source>
</evidence>